<keyword evidence="9" id="KW-1185">Reference proteome</keyword>
<dbReference type="OrthoDB" id="6511931at2759"/>
<keyword evidence="2" id="KW-0813">Transport</keyword>
<evidence type="ECO:0000256" key="2">
    <source>
        <dbReference type="ARBA" id="ARBA00022448"/>
    </source>
</evidence>
<sequence>MEAMCSPDQEPSSASILPSRQQAPQLQRQVFDSHCPEVTTQIWTTASPTKPEKNIRIYWTRERISVLVLTALGCIVQCASYSVLQPFYPQVARQKGNDATEIGIVFSTFPLIGFMSSPLAGKLLSSGIAPKSVLIVGLTIDGVFLSTMGSLSLIKNSTGFFVASMITRLLEAVGFSICLTCYNTMIGAQFPDRLRIMVPLVETVFGFGIMIGPAVGSVLYDIGGYQLPFIVFGACSLTFACLAIVILPNEMRTNENAERTKNTKEKEKSCDMKGLAHPLKIKSLLCEWRVICDILAVFVCCFVIGFNGATLALRTKDLGVSSASQSSLVFLTYGVVYAISSLANGFLSNQVDRTLTGTQAYTTDCRLLVLLGGVIFCTGLATLGPMPMLPIKPSWWLLMLSQALMGIGNGAIYNLSYVHTLKYVINQLNYPSKAPTYALVASLYSMAFFLGAFLGPFLGGVLFDVVGYRWATTVVLLVVLIPMIPTYPLVIRDHTRGVLQSTPLSREAI</sequence>
<feature type="transmembrane region" description="Helical" evidence="6">
    <location>
        <begin position="160"/>
        <end position="182"/>
    </location>
</feature>
<evidence type="ECO:0000313" key="9">
    <source>
        <dbReference type="Proteomes" id="UP000594260"/>
    </source>
</evidence>
<evidence type="ECO:0000256" key="6">
    <source>
        <dbReference type="SAM" id="Phobius"/>
    </source>
</evidence>
<reference evidence="8" key="1">
    <citation type="submission" date="2021-01" db="UniProtKB">
        <authorList>
            <consortium name="EnsemblMetazoa"/>
        </authorList>
    </citation>
    <scope>IDENTIFICATION</scope>
</reference>
<dbReference type="PANTHER" id="PTHR23506">
    <property type="entry name" value="GH10249P"/>
    <property type="match status" value="1"/>
</dbReference>
<evidence type="ECO:0000256" key="1">
    <source>
        <dbReference type="ARBA" id="ARBA00004141"/>
    </source>
</evidence>
<dbReference type="KEGG" id="vde:111248459"/>
<dbReference type="InterPro" id="IPR036259">
    <property type="entry name" value="MFS_trans_sf"/>
</dbReference>
<feature type="transmembrane region" description="Helical" evidence="6">
    <location>
        <begin position="395"/>
        <end position="415"/>
    </location>
</feature>
<dbReference type="GO" id="GO:0022857">
    <property type="term" value="F:transmembrane transporter activity"/>
    <property type="evidence" value="ECO:0007669"/>
    <property type="project" value="InterPro"/>
</dbReference>
<dbReference type="Pfam" id="PF07690">
    <property type="entry name" value="MFS_1"/>
    <property type="match status" value="1"/>
</dbReference>
<dbReference type="InterPro" id="IPR020846">
    <property type="entry name" value="MFS_dom"/>
</dbReference>
<dbReference type="EnsemblMetazoa" id="XM_022800880">
    <property type="protein sequence ID" value="XP_022656615"/>
    <property type="gene ID" value="LOC111248459"/>
</dbReference>
<dbReference type="InterPro" id="IPR011701">
    <property type="entry name" value="MFS"/>
</dbReference>
<feature type="transmembrane region" description="Helical" evidence="6">
    <location>
        <begin position="328"/>
        <end position="347"/>
    </location>
</feature>
<feature type="transmembrane region" description="Helical" evidence="6">
    <location>
        <begin position="290"/>
        <end position="308"/>
    </location>
</feature>
<feature type="transmembrane region" description="Helical" evidence="6">
    <location>
        <begin position="470"/>
        <end position="490"/>
    </location>
</feature>
<evidence type="ECO:0000259" key="7">
    <source>
        <dbReference type="PROSITE" id="PS50850"/>
    </source>
</evidence>
<feature type="domain" description="Major facilitator superfamily (MFS) profile" evidence="7">
    <location>
        <begin position="289"/>
        <end position="509"/>
    </location>
</feature>
<dbReference type="InParanoid" id="A0A7M7M831"/>
<evidence type="ECO:0000256" key="4">
    <source>
        <dbReference type="ARBA" id="ARBA00022989"/>
    </source>
</evidence>
<keyword evidence="4 6" id="KW-1133">Transmembrane helix</keyword>
<evidence type="ECO:0000256" key="5">
    <source>
        <dbReference type="ARBA" id="ARBA00023136"/>
    </source>
</evidence>
<evidence type="ECO:0000256" key="3">
    <source>
        <dbReference type="ARBA" id="ARBA00022692"/>
    </source>
</evidence>
<proteinExistence type="predicted"/>
<dbReference type="PANTHER" id="PTHR23506:SF26">
    <property type="entry name" value="MFS-TYPE TRANSPORTER SLC18B1"/>
    <property type="match status" value="1"/>
</dbReference>
<keyword evidence="5 6" id="KW-0472">Membrane</keyword>
<dbReference type="AlphaFoldDB" id="A0A7M7M831"/>
<comment type="subcellular location">
    <subcellularLocation>
        <location evidence="1">Membrane</location>
        <topology evidence="1">Multi-pass membrane protein</topology>
    </subcellularLocation>
</comment>
<dbReference type="RefSeq" id="XP_022656615.1">
    <property type="nucleotide sequence ID" value="XM_022800880.1"/>
</dbReference>
<evidence type="ECO:0000313" key="8">
    <source>
        <dbReference type="EnsemblMetazoa" id="XP_022656615"/>
    </source>
</evidence>
<keyword evidence="3 6" id="KW-0812">Transmembrane</keyword>
<dbReference type="GeneID" id="111248459"/>
<dbReference type="Proteomes" id="UP000594260">
    <property type="component" value="Unplaced"/>
</dbReference>
<feature type="transmembrane region" description="Helical" evidence="6">
    <location>
        <begin position="194"/>
        <end position="215"/>
    </location>
</feature>
<feature type="transmembrane region" description="Helical" evidence="6">
    <location>
        <begin position="227"/>
        <end position="247"/>
    </location>
</feature>
<accession>A0A7M7M831</accession>
<protein>
    <recommendedName>
        <fullName evidence="7">Major facilitator superfamily (MFS) profile domain-containing protein</fullName>
    </recommendedName>
</protein>
<name>A0A7M7M831_VARDE</name>
<dbReference type="PROSITE" id="PS50850">
    <property type="entry name" value="MFS"/>
    <property type="match status" value="1"/>
</dbReference>
<feature type="transmembrane region" description="Helical" evidence="6">
    <location>
        <begin position="104"/>
        <end position="121"/>
    </location>
</feature>
<feature type="transmembrane region" description="Helical" evidence="6">
    <location>
        <begin position="436"/>
        <end position="458"/>
    </location>
</feature>
<dbReference type="GO" id="GO:0016020">
    <property type="term" value="C:membrane"/>
    <property type="evidence" value="ECO:0007669"/>
    <property type="project" value="UniProtKB-SubCell"/>
</dbReference>
<feature type="transmembrane region" description="Helical" evidence="6">
    <location>
        <begin position="133"/>
        <end position="154"/>
    </location>
</feature>
<feature type="transmembrane region" description="Helical" evidence="6">
    <location>
        <begin position="64"/>
        <end position="84"/>
    </location>
</feature>
<feature type="transmembrane region" description="Helical" evidence="6">
    <location>
        <begin position="367"/>
        <end position="389"/>
    </location>
</feature>
<organism evidence="8 9">
    <name type="scientific">Varroa destructor</name>
    <name type="common">Honeybee mite</name>
    <dbReference type="NCBI Taxonomy" id="109461"/>
    <lineage>
        <taxon>Eukaryota</taxon>
        <taxon>Metazoa</taxon>
        <taxon>Ecdysozoa</taxon>
        <taxon>Arthropoda</taxon>
        <taxon>Chelicerata</taxon>
        <taxon>Arachnida</taxon>
        <taxon>Acari</taxon>
        <taxon>Parasitiformes</taxon>
        <taxon>Mesostigmata</taxon>
        <taxon>Gamasina</taxon>
        <taxon>Dermanyssoidea</taxon>
        <taxon>Varroidae</taxon>
        <taxon>Varroa</taxon>
    </lineage>
</organism>
<dbReference type="SUPFAM" id="SSF103473">
    <property type="entry name" value="MFS general substrate transporter"/>
    <property type="match status" value="1"/>
</dbReference>
<dbReference type="InterPro" id="IPR050930">
    <property type="entry name" value="MFS_Vesicular_Transporter"/>
</dbReference>
<dbReference type="Gene3D" id="1.20.1250.20">
    <property type="entry name" value="MFS general substrate transporter like domains"/>
    <property type="match status" value="1"/>
</dbReference>
<dbReference type="OMA" id="RLNFEWA"/>